<dbReference type="STRING" id="671065.MetMK1DRAFT_00001260"/>
<dbReference type="OrthoDB" id="40533at2157"/>
<proteinExistence type="predicted"/>
<evidence type="ECO:0000313" key="1">
    <source>
        <dbReference type="EMBL" id="EHP71317.1"/>
    </source>
</evidence>
<keyword evidence="2" id="KW-1185">Reference proteome</keyword>
<dbReference type="RefSeq" id="WP_009069492.1">
    <property type="nucleotide sequence ID" value="NZ_JH597755.1"/>
</dbReference>
<dbReference type="Proteomes" id="UP000003980">
    <property type="component" value="Unassembled WGS sequence"/>
</dbReference>
<organism evidence="1 2">
    <name type="scientific">Metallosphaera yellowstonensis MK1</name>
    <dbReference type="NCBI Taxonomy" id="671065"/>
    <lineage>
        <taxon>Archaea</taxon>
        <taxon>Thermoproteota</taxon>
        <taxon>Thermoprotei</taxon>
        <taxon>Sulfolobales</taxon>
        <taxon>Sulfolobaceae</taxon>
        <taxon>Metallosphaera</taxon>
    </lineage>
</organism>
<dbReference type="AlphaFoldDB" id="H2C0Q5"/>
<accession>H2C0Q5</accession>
<gene>
    <name evidence="1" type="ORF">MetMK1DRAFT_00001260</name>
</gene>
<reference evidence="1 2" key="1">
    <citation type="submission" date="2012-01" db="EMBL/GenBank/DDBJ databases">
        <title>Improved High-Quality Draft sequence of Metallosphaera yellowstonensis MK1.</title>
        <authorList>
            <consortium name="US DOE Joint Genome Institute"/>
            <person name="Lucas S."/>
            <person name="Han J."/>
            <person name="Cheng J.-F."/>
            <person name="Goodwin L."/>
            <person name="Pitluck S."/>
            <person name="Peters L."/>
            <person name="Teshima H."/>
            <person name="Detter J.C."/>
            <person name="Han C."/>
            <person name="Tapia R."/>
            <person name="Land M."/>
            <person name="Hauser L."/>
            <person name="Kyrpides N."/>
            <person name="Kozubal M."/>
            <person name="Macur R.E."/>
            <person name="Jay Z."/>
            <person name="Inskeep W."/>
            <person name="Woyke T."/>
        </authorList>
    </citation>
    <scope>NUCLEOTIDE SEQUENCE [LARGE SCALE GENOMIC DNA]</scope>
    <source>
        <strain evidence="1 2">MK1</strain>
    </source>
</reference>
<sequence length="331" mass="38852">MEITSLLTKNGFEEFGCSAEEYYDDYGKFHVIPRYKSVRCYQKEYEWGTATIRSLDLDEDEVTVYLNVNDFPPAIVRRINDGSADYPELDNAYAHLVDATYHYERANLSFYPDVNPVDHNLELFCEKDELISCVESVSSWINDYIKYLEGKAEDLLRKIKPDELNDVRCPKCGITMKKYELEYHLAQHEFDEAKEQFNIVSKIINNEYTIPDESEYPLAFKYFEKDIKDLLKIKILPLHKGLADEINKRISEGVEKRGVLHLNLNQFLYYFMDIPELIIKNVPKEIRKEFILEYTSIRTVLSSSALDKFINLIVKVIWRFKKLGILSLLLS</sequence>
<protein>
    <submittedName>
        <fullName evidence="1">Uncharacterized protein</fullName>
    </submittedName>
</protein>
<name>H2C0Q5_9CREN</name>
<dbReference type="HOGENOM" id="CLU_838412_0_0_2"/>
<dbReference type="EMBL" id="JH597755">
    <property type="protein sequence ID" value="EHP71317.1"/>
    <property type="molecule type" value="Genomic_DNA"/>
</dbReference>
<evidence type="ECO:0000313" key="2">
    <source>
        <dbReference type="Proteomes" id="UP000003980"/>
    </source>
</evidence>